<dbReference type="AlphaFoldDB" id="A0A386WKD2"/>
<gene>
    <name evidence="1" type="ORF">CSH63_15495</name>
</gene>
<sequence>MSQGDADAISARLASMDEDKKRLRDVKRIERLGGEMELPLLAEGRCPTCSQEVDGRDVATETVSSVEENISLLDAERVTLLSMQSSAAQRTNDITRSIAAAEAALSEARDRVRLLRDELVGPSNAPSVAEVQERLSLESRLRAAGRVSAIVGAVNEELDELAVRLDDLRVRRANADSGEVDEQDRKTLRQFRSSFQEQLAAYNLRSLSPEAVSIDEKTLLPVNDGFELTFDVAMGISASDTIRTKWAYYTALMETAQRVSEGRHLGLLMLDEPRQQETDRPSLAAFLQRLRDDSQLAQIVYATSEDPKVLDQLLVGVPYNNLPADGRHLIDFR</sequence>
<dbReference type="EMBL" id="CP024087">
    <property type="protein sequence ID" value="AYF28835.1"/>
    <property type="molecule type" value="Genomic_DNA"/>
</dbReference>
<dbReference type="KEGG" id="mtua:CSH63_15495"/>
<organism evidence="1 2">
    <name type="scientific">Micromonospora tulbaghiae</name>
    <dbReference type="NCBI Taxonomy" id="479978"/>
    <lineage>
        <taxon>Bacteria</taxon>
        <taxon>Bacillati</taxon>
        <taxon>Actinomycetota</taxon>
        <taxon>Actinomycetes</taxon>
        <taxon>Micromonosporales</taxon>
        <taxon>Micromonosporaceae</taxon>
        <taxon>Micromonospora</taxon>
    </lineage>
</organism>
<dbReference type="Proteomes" id="UP000267804">
    <property type="component" value="Chromosome"/>
</dbReference>
<reference evidence="1 2" key="1">
    <citation type="submission" date="2017-10" db="EMBL/GenBank/DDBJ databases">
        <title>Integration of genomic and chemical information greatly accelerates assignment of the full stereostructure of myelolactone, a potent inhibitor of myeloma from a marine-derived Micromonospora.</title>
        <authorList>
            <person name="Kim M.C."/>
            <person name="Machado H."/>
            <person name="Jensen P.R."/>
            <person name="Fenical W."/>
        </authorList>
    </citation>
    <scope>NUCLEOTIDE SEQUENCE [LARGE SCALE GENOMIC DNA]</scope>
    <source>
        <strain evidence="1 2">CNY-010</strain>
    </source>
</reference>
<accession>A0A386WKD2</accession>
<proteinExistence type="predicted"/>
<evidence type="ECO:0000313" key="2">
    <source>
        <dbReference type="Proteomes" id="UP000267804"/>
    </source>
</evidence>
<name>A0A386WKD2_9ACTN</name>
<protein>
    <submittedName>
        <fullName evidence="1">Uncharacterized protein</fullName>
    </submittedName>
</protein>
<evidence type="ECO:0000313" key="1">
    <source>
        <dbReference type="EMBL" id="AYF28835.1"/>
    </source>
</evidence>